<dbReference type="AlphaFoldDB" id="A0A6G1GPX3"/>
<dbReference type="EMBL" id="ML977180">
    <property type="protein sequence ID" value="KAF1982872.1"/>
    <property type="molecule type" value="Genomic_DNA"/>
</dbReference>
<name>A0A6G1GPX3_9PEZI</name>
<feature type="compositionally biased region" description="Polar residues" evidence="1">
    <location>
        <begin position="178"/>
        <end position="190"/>
    </location>
</feature>
<proteinExistence type="predicted"/>
<feature type="region of interest" description="Disordered" evidence="1">
    <location>
        <begin position="74"/>
        <end position="190"/>
    </location>
</feature>
<evidence type="ECO:0000313" key="3">
    <source>
        <dbReference type="Proteomes" id="UP000800041"/>
    </source>
</evidence>
<feature type="compositionally biased region" description="Polar residues" evidence="1">
    <location>
        <begin position="99"/>
        <end position="108"/>
    </location>
</feature>
<reference evidence="2" key="1">
    <citation type="journal article" date="2020" name="Stud. Mycol.">
        <title>101 Dothideomycetes genomes: a test case for predicting lifestyles and emergence of pathogens.</title>
        <authorList>
            <person name="Haridas S."/>
            <person name="Albert R."/>
            <person name="Binder M."/>
            <person name="Bloem J."/>
            <person name="Labutti K."/>
            <person name="Salamov A."/>
            <person name="Andreopoulos B."/>
            <person name="Baker S."/>
            <person name="Barry K."/>
            <person name="Bills G."/>
            <person name="Bluhm B."/>
            <person name="Cannon C."/>
            <person name="Castanera R."/>
            <person name="Culley D."/>
            <person name="Daum C."/>
            <person name="Ezra D."/>
            <person name="Gonzalez J."/>
            <person name="Henrissat B."/>
            <person name="Kuo A."/>
            <person name="Liang C."/>
            <person name="Lipzen A."/>
            <person name="Lutzoni F."/>
            <person name="Magnuson J."/>
            <person name="Mondo S."/>
            <person name="Nolan M."/>
            <person name="Ohm R."/>
            <person name="Pangilinan J."/>
            <person name="Park H.-J."/>
            <person name="Ramirez L."/>
            <person name="Alfaro M."/>
            <person name="Sun H."/>
            <person name="Tritt A."/>
            <person name="Yoshinaga Y."/>
            <person name="Zwiers L.-H."/>
            <person name="Turgeon B."/>
            <person name="Goodwin S."/>
            <person name="Spatafora J."/>
            <person name="Crous P."/>
            <person name="Grigoriev I."/>
        </authorList>
    </citation>
    <scope>NUCLEOTIDE SEQUENCE</scope>
    <source>
        <strain evidence="2">CBS 113979</strain>
    </source>
</reference>
<evidence type="ECO:0000256" key="1">
    <source>
        <dbReference type="SAM" id="MobiDB-lite"/>
    </source>
</evidence>
<accession>A0A6G1GPX3</accession>
<dbReference type="Proteomes" id="UP000800041">
    <property type="component" value="Unassembled WGS sequence"/>
</dbReference>
<feature type="compositionally biased region" description="Low complexity" evidence="1">
    <location>
        <begin position="134"/>
        <end position="149"/>
    </location>
</feature>
<organism evidence="2 3">
    <name type="scientific">Aulographum hederae CBS 113979</name>
    <dbReference type="NCBI Taxonomy" id="1176131"/>
    <lineage>
        <taxon>Eukaryota</taxon>
        <taxon>Fungi</taxon>
        <taxon>Dikarya</taxon>
        <taxon>Ascomycota</taxon>
        <taxon>Pezizomycotina</taxon>
        <taxon>Dothideomycetes</taxon>
        <taxon>Pleosporomycetidae</taxon>
        <taxon>Aulographales</taxon>
        <taxon>Aulographaceae</taxon>
    </lineage>
</organism>
<sequence>MARKARLSRLIEVRTRLAYTPPFLRIPSPCSQHHLDPSGSLCLTLSYVLWTLRKAMSRWRDLLYGCCDDDQRTGPGEPIQLVNLDQRRPRSGSAAVRSTAGTGNTSGVHPSAAGTTGTAGVPANAYPPAPTHSNNPAPANAYNQAPANPVTTAPVGSPQANYGSPPAQGVQGHFGSLQEGTGTDNEHTTAGINSIESGIADMEMALAKIDRHRYLITDDREREEMTEELRVKSSNFNISLVSTVLLLKVPLHHLAFQKEAKQANALNMRRHLWMPSSRKARYHEVFHESFIRDSMGFVVGVMQPLRTWRVSWEIKEVFRPAPVLKPGRVRGGHEERNALKLGTPEKERYETSFCIWSGETKEHS</sequence>
<evidence type="ECO:0000313" key="2">
    <source>
        <dbReference type="EMBL" id="KAF1982872.1"/>
    </source>
</evidence>
<protein>
    <submittedName>
        <fullName evidence="2">Uncharacterized protein</fullName>
    </submittedName>
</protein>
<gene>
    <name evidence="2" type="ORF">K402DRAFT_457046</name>
</gene>
<keyword evidence="3" id="KW-1185">Reference proteome</keyword>